<sequence length="214" mass="24158">MKEQAKVFSPEIKQIDLDVNYTFHNHIIWDHWAWSECPQRPALFSPLPALRRSLKKMGWPSLAHSSSVSSPDPRLARLSLRPGSSSMRGCPQGPQLQATLWGPRDLRLACLPPAQDSSWDWLRPRRRNSLPNLPVNHKAAGRWPPDISFELERWVPFPSTAAWATPKATQWAWPCNPNGAPVTGPAQPAKDRAVRAPDTPPDLWHLQPMPFLGQ</sequence>
<evidence type="ECO:0000256" key="1">
    <source>
        <dbReference type="SAM" id="MobiDB-lite"/>
    </source>
</evidence>
<dbReference type="AlphaFoldDB" id="A0A7J7F081"/>
<comment type="caution">
    <text evidence="2">The sequence shown here is derived from an EMBL/GenBank/DDBJ whole genome shotgun (WGS) entry which is preliminary data.</text>
</comment>
<evidence type="ECO:0000313" key="2">
    <source>
        <dbReference type="EMBL" id="KAF5921393.1"/>
    </source>
</evidence>
<dbReference type="EMBL" id="JACDTQ010001694">
    <property type="protein sequence ID" value="KAF5921393.1"/>
    <property type="molecule type" value="Genomic_DNA"/>
</dbReference>
<dbReference type="Proteomes" id="UP000551758">
    <property type="component" value="Unassembled WGS sequence"/>
</dbReference>
<gene>
    <name evidence="2" type="ORF">HPG69_019444</name>
</gene>
<organism evidence="2 3">
    <name type="scientific">Diceros bicornis minor</name>
    <name type="common">South-central black rhinoceros</name>
    <dbReference type="NCBI Taxonomy" id="77932"/>
    <lineage>
        <taxon>Eukaryota</taxon>
        <taxon>Metazoa</taxon>
        <taxon>Chordata</taxon>
        <taxon>Craniata</taxon>
        <taxon>Vertebrata</taxon>
        <taxon>Euteleostomi</taxon>
        <taxon>Mammalia</taxon>
        <taxon>Eutheria</taxon>
        <taxon>Laurasiatheria</taxon>
        <taxon>Perissodactyla</taxon>
        <taxon>Rhinocerotidae</taxon>
        <taxon>Diceros</taxon>
    </lineage>
</organism>
<proteinExistence type="predicted"/>
<reference evidence="2 3" key="1">
    <citation type="journal article" date="2020" name="Mol. Biol. Evol.">
        <title>Interspecific Gene Flow and the Evolution of Specialization in Black and White Rhinoceros.</title>
        <authorList>
            <person name="Moodley Y."/>
            <person name="Westbury M.V."/>
            <person name="Russo I.M."/>
            <person name="Gopalakrishnan S."/>
            <person name="Rakotoarivelo A."/>
            <person name="Olsen R.A."/>
            <person name="Prost S."/>
            <person name="Tunstall T."/>
            <person name="Ryder O.A."/>
            <person name="Dalen L."/>
            <person name="Bruford M.W."/>
        </authorList>
    </citation>
    <scope>NUCLEOTIDE SEQUENCE [LARGE SCALE GENOMIC DNA]</scope>
    <source>
        <strain evidence="2">SBR-YM</strain>
        <tissue evidence="2">Skin</tissue>
    </source>
</reference>
<keyword evidence="3" id="KW-1185">Reference proteome</keyword>
<feature type="region of interest" description="Disordered" evidence="1">
    <location>
        <begin position="182"/>
        <end position="203"/>
    </location>
</feature>
<name>A0A7J7F081_DICBM</name>
<protein>
    <submittedName>
        <fullName evidence="2">Uncharacterized protein</fullName>
    </submittedName>
</protein>
<accession>A0A7J7F081</accession>
<evidence type="ECO:0000313" key="3">
    <source>
        <dbReference type="Proteomes" id="UP000551758"/>
    </source>
</evidence>